<evidence type="ECO:0000313" key="2">
    <source>
        <dbReference type="Proteomes" id="UP000009168"/>
    </source>
</evidence>
<organism evidence="1 2">
    <name type="scientific">Tetrahymena thermophila (strain SB210)</name>
    <dbReference type="NCBI Taxonomy" id="312017"/>
    <lineage>
        <taxon>Eukaryota</taxon>
        <taxon>Sar</taxon>
        <taxon>Alveolata</taxon>
        <taxon>Ciliophora</taxon>
        <taxon>Intramacronucleata</taxon>
        <taxon>Oligohymenophorea</taxon>
        <taxon>Hymenostomatida</taxon>
        <taxon>Tetrahymenina</taxon>
        <taxon>Tetrahymenidae</taxon>
        <taxon>Tetrahymena</taxon>
    </lineage>
</organism>
<dbReference type="EMBL" id="GG662246">
    <property type="protein sequence ID" value="EAS07137.2"/>
    <property type="molecule type" value="Genomic_DNA"/>
</dbReference>
<proteinExistence type="predicted"/>
<reference evidence="2" key="1">
    <citation type="journal article" date="2006" name="PLoS Biol.">
        <title>Macronuclear genome sequence of the ciliate Tetrahymena thermophila, a model eukaryote.</title>
        <authorList>
            <person name="Eisen J.A."/>
            <person name="Coyne R.S."/>
            <person name="Wu M."/>
            <person name="Wu D."/>
            <person name="Thiagarajan M."/>
            <person name="Wortman J.R."/>
            <person name="Badger J.H."/>
            <person name="Ren Q."/>
            <person name="Amedeo P."/>
            <person name="Jones K.M."/>
            <person name="Tallon L.J."/>
            <person name="Delcher A.L."/>
            <person name="Salzberg S.L."/>
            <person name="Silva J.C."/>
            <person name="Haas B.J."/>
            <person name="Majoros W.H."/>
            <person name="Farzad M."/>
            <person name="Carlton J.M."/>
            <person name="Smith R.K. Jr."/>
            <person name="Garg J."/>
            <person name="Pearlman R.E."/>
            <person name="Karrer K.M."/>
            <person name="Sun L."/>
            <person name="Manning G."/>
            <person name="Elde N.C."/>
            <person name="Turkewitz A.P."/>
            <person name="Asai D.J."/>
            <person name="Wilkes D.E."/>
            <person name="Wang Y."/>
            <person name="Cai H."/>
            <person name="Collins K."/>
            <person name="Stewart B.A."/>
            <person name="Lee S.R."/>
            <person name="Wilamowska K."/>
            <person name="Weinberg Z."/>
            <person name="Ruzzo W.L."/>
            <person name="Wloga D."/>
            <person name="Gaertig J."/>
            <person name="Frankel J."/>
            <person name="Tsao C.-C."/>
            <person name="Gorovsky M.A."/>
            <person name="Keeling P.J."/>
            <person name="Waller R.F."/>
            <person name="Patron N.J."/>
            <person name="Cherry J.M."/>
            <person name="Stover N.A."/>
            <person name="Krieger C.J."/>
            <person name="del Toro C."/>
            <person name="Ryder H.F."/>
            <person name="Williamson S.C."/>
            <person name="Barbeau R.A."/>
            <person name="Hamilton E.P."/>
            <person name="Orias E."/>
        </authorList>
    </citation>
    <scope>NUCLEOTIDE SEQUENCE [LARGE SCALE GENOMIC DNA]</scope>
    <source>
        <strain evidence="2">SB210</strain>
    </source>
</reference>
<dbReference type="GeneID" id="7842101"/>
<dbReference type="KEGG" id="tet:TTHERM_01402780"/>
<sequence>MENLIKMYEIDSNIFESEYIMQSKCQFQYENSEQEVIEKMQTNYVNPKLDSGNNQLILLRNQNMNIKISTTYLLQRKVYITY</sequence>
<keyword evidence="2" id="KW-1185">Reference proteome</keyword>
<dbReference type="RefSeq" id="XP_001027379.2">
    <property type="nucleotide sequence ID" value="XM_001027379.2"/>
</dbReference>
<protein>
    <submittedName>
        <fullName evidence="1">Uncharacterized protein</fullName>
    </submittedName>
</protein>
<gene>
    <name evidence="1" type="ORF">TTHERM_01402780</name>
</gene>
<name>Q24H88_TETTS</name>
<dbReference type="AlphaFoldDB" id="Q24H88"/>
<accession>Q24H88</accession>
<evidence type="ECO:0000313" key="1">
    <source>
        <dbReference type="EMBL" id="EAS07137.2"/>
    </source>
</evidence>
<dbReference type="Proteomes" id="UP000009168">
    <property type="component" value="Unassembled WGS sequence"/>
</dbReference>
<dbReference type="InParanoid" id="Q24H88"/>
<dbReference type="HOGENOM" id="CLU_1172712_0_0_1"/>